<reference evidence="2 3" key="1">
    <citation type="journal article" date="2012" name="New Phytol.">
        <title>Insight into trade-off between wood decay and parasitism from the genome of a fungal forest pathogen.</title>
        <authorList>
            <person name="Olson A."/>
            <person name="Aerts A."/>
            <person name="Asiegbu F."/>
            <person name="Belbahri L."/>
            <person name="Bouzid O."/>
            <person name="Broberg A."/>
            <person name="Canback B."/>
            <person name="Coutinho P.M."/>
            <person name="Cullen D."/>
            <person name="Dalman K."/>
            <person name="Deflorio G."/>
            <person name="van Diepen L.T."/>
            <person name="Dunand C."/>
            <person name="Duplessis S."/>
            <person name="Durling M."/>
            <person name="Gonthier P."/>
            <person name="Grimwood J."/>
            <person name="Fossdal C.G."/>
            <person name="Hansson D."/>
            <person name="Henrissat B."/>
            <person name="Hietala A."/>
            <person name="Himmelstrand K."/>
            <person name="Hoffmeister D."/>
            <person name="Hogberg N."/>
            <person name="James T.Y."/>
            <person name="Karlsson M."/>
            <person name="Kohler A."/>
            <person name="Kues U."/>
            <person name="Lee Y.H."/>
            <person name="Lin Y.C."/>
            <person name="Lind M."/>
            <person name="Lindquist E."/>
            <person name="Lombard V."/>
            <person name="Lucas S."/>
            <person name="Lunden K."/>
            <person name="Morin E."/>
            <person name="Murat C."/>
            <person name="Park J."/>
            <person name="Raffaello T."/>
            <person name="Rouze P."/>
            <person name="Salamov A."/>
            <person name="Schmutz J."/>
            <person name="Solheim H."/>
            <person name="Stahlberg J."/>
            <person name="Velez H."/>
            <person name="de Vries R.P."/>
            <person name="Wiebenga A."/>
            <person name="Woodward S."/>
            <person name="Yakovlev I."/>
            <person name="Garbelotto M."/>
            <person name="Martin F."/>
            <person name="Grigoriev I.V."/>
            <person name="Stenlid J."/>
        </authorList>
    </citation>
    <scope>NUCLEOTIDE SEQUENCE [LARGE SCALE GENOMIC DNA]</scope>
    <source>
        <strain evidence="2 3">TC 32-1</strain>
    </source>
</reference>
<dbReference type="Proteomes" id="UP000030671">
    <property type="component" value="Unassembled WGS sequence"/>
</dbReference>
<gene>
    <name evidence="2" type="ORF">HETIRDRAFT_447470</name>
</gene>
<evidence type="ECO:0000256" key="1">
    <source>
        <dbReference type="SAM" id="MobiDB-lite"/>
    </source>
</evidence>
<sequence length="516" mass="55084">MREVACGALQAYIPGPPFEESQNGRGVGESRLGTCAPSPGIASPQDRRRTRVYAGPLTTTRLPHALARPPRSSLAPVFHVAYAPPLCTRETPQHTAAHIALRTRCLSSYRIRNSQDLSGSGRVGFGFGSESPRDRQTNKQTNMFRKILSRAVTCVLDTSADVDANVDGGARLDGPVVELELGLELEQEAGVIVGGLGCRVVQRPVADQLRHALLQSVDVEALRGLLPARPRVPWRRVAGLCGDAVVPVYRALQSTLGEDVEHLAALFAEMEMEMEAAAGAGAGAGALDEVHASGVEREPSASGGQAAGVEGCERDTAPITLEEDADTHAPASSDDHWATSCAHLPRIVITPCEGEGEGEGEGERAGEGRTCCWVPVQDACFGKRLVVPAHAAVNEVFPPQLGMGKAGVLARQWEYADGHWRAVLPSVDEQMRRGLHSRAVSHRRRSSRCRRANERTRQRASEEALAGDVGAGQQRGNDALFLQQAGAERAAAGALRVKHALASLVLHQQPCTPSRH</sequence>
<keyword evidence="3" id="KW-1185">Reference proteome</keyword>
<dbReference type="EMBL" id="KI925454">
    <property type="protein sequence ID" value="ETW86810.1"/>
    <property type="molecule type" value="Genomic_DNA"/>
</dbReference>
<dbReference type="KEGG" id="hir:HETIRDRAFT_447470"/>
<protein>
    <submittedName>
        <fullName evidence="2">Uncharacterized protein</fullName>
    </submittedName>
</protein>
<feature type="region of interest" description="Disordered" evidence="1">
    <location>
        <begin position="436"/>
        <end position="471"/>
    </location>
</feature>
<dbReference type="GeneID" id="20675780"/>
<feature type="compositionally biased region" description="Basic and acidic residues" evidence="1">
    <location>
        <begin position="451"/>
        <end position="462"/>
    </location>
</feature>
<organism evidence="2 3">
    <name type="scientific">Heterobasidion irregulare (strain TC 32-1)</name>
    <dbReference type="NCBI Taxonomy" id="747525"/>
    <lineage>
        <taxon>Eukaryota</taxon>
        <taxon>Fungi</taxon>
        <taxon>Dikarya</taxon>
        <taxon>Basidiomycota</taxon>
        <taxon>Agaricomycotina</taxon>
        <taxon>Agaricomycetes</taxon>
        <taxon>Russulales</taxon>
        <taxon>Bondarzewiaceae</taxon>
        <taxon>Heterobasidion</taxon>
        <taxon>Heterobasidion annosum species complex</taxon>
    </lineage>
</organism>
<feature type="compositionally biased region" description="Basic residues" evidence="1">
    <location>
        <begin position="436"/>
        <end position="450"/>
    </location>
</feature>
<accession>W4KN68</accession>
<evidence type="ECO:0000313" key="3">
    <source>
        <dbReference type="Proteomes" id="UP000030671"/>
    </source>
</evidence>
<dbReference type="InParanoid" id="W4KN68"/>
<evidence type="ECO:0000313" key="2">
    <source>
        <dbReference type="EMBL" id="ETW86810.1"/>
    </source>
</evidence>
<dbReference type="HOGENOM" id="CLU_527900_0_0_1"/>
<name>W4KN68_HETIT</name>
<dbReference type="OrthoDB" id="3260913at2759"/>
<dbReference type="RefSeq" id="XP_009540794.1">
    <property type="nucleotide sequence ID" value="XM_009542499.1"/>
</dbReference>
<proteinExistence type="predicted"/>
<dbReference type="AlphaFoldDB" id="W4KN68"/>